<gene>
    <name evidence="5" type="ORF">DN051_01935</name>
</gene>
<dbReference type="RefSeq" id="WP_053762237.1">
    <property type="nucleotide sequence ID" value="NZ_CBDRHE010000009.1"/>
</dbReference>
<evidence type="ECO:0000256" key="2">
    <source>
        <dbReference type="ARBA" id="ARBA00023125"/>
    </source>
</evidence>
<dbReference type="PANTHER" id="PTHR33204:SF37">
    <property type="entry name" value="HTH-TYPE TRANSCRIPTIONAL REGULATOR YODB"/>
    <property type="match status" value="1"/>
</dbReference>
<dbReference type="PANTHER" id="PTHR33204">
    <property type="entry name" value="TRANSCRIPTIONAL REGULATOR, MARR FAMILY"/>
    <property type="match status" value="1"/>
</dbReference>
<organism evidence="5 6">
    <name type="scientific">Streptomyces cadmiisoli</name>
    <dbReference type="NCBI Taxonomy" id="2184053"/>
    <lineage>
        <taxon>Bacteria</taxon>
        <taxon>Bacillati</taxon>
        <taxon>Actinomycetota</taxon>
        <taxon>Actinomycetes</taxon>
        <taxon>Kitasatosporales</taxon>
        <taxon>Streptomycetaceae</taxon>
        <taxon>Streptomyces</taxon>
        <taxon>Streptomyces aurantiacus group</taxon>
    </lineage>
</organism>
<keyword evidence="1" id="KW-0805">Transcription regulation</keyword>
<dbReference type="PROSITE" id="PS51118">
    <property type="entry name" value="HTH_HXLR"/>
    <property type="match status" value="1"/>
</dbReference>
<accession>A0A2Z4JCT3</accession>
<name>A0A2Z4JCT3_9ACTN</name>
<dbReference type="Proteomes" id="UP000249616">
    <property type="component" value="Chromosome"/>
</dbReference>
<dbReference type="AlphaFoldDB" id="A0A2Z4JCT3"/>
<keyword evidence="3" id="KW-0804">Transcription</keyword>
<dbReference type="EMBL" id="CP030073">
    <property type="protein sequence ID" value="AWW42193.1"/>
    <property type="molecule type" value="Genomic_DNA"/>
</dbReference>
<evidence type="ECO:0000259" key="4">
    <source>
        <dbReference type="PROSITE" id="PS51118"/>
    </source>
</evidence>
<dbReference type="KEGG" id="scad:DN051_01935"/>
<dbReference type="GO" id="GO:0003677">
    <property type="term" value="F:DNA binding"/>
    <property type="evidence" value="ECO:0007669"/>
    <property type="project" value="UniProtKB-KW"/>
</dbReference>
<evidence type="ECO:0000313" key="6">
    <source>
        <dbReference type="Proteomes" id="UP000249616"/>
    </source>
</evidence>
<reference evidence="5 6" key="1">
    <citation type="journal article" date="2019" name="Int. J. Syst. Evol. Microbiol.">
        <title>Streptomyces cadmiisoli sp. nov., a novel actinomycete isolated from cadmium-contaminated soil.</title>
        <authorList>
            <person name="Li K."/>
            <person name="Tang X."/>
            <person name="Zhao J."/>
            <person name="Guo Y."/>
            <person name="Tang Y."/>
            <person name="Gao J."/>
        </authorList>
    </citation>
    <scope>NUCLEOTIDE SEQUENCE [LARGE SCALE GENOMIC DNA]</scope>
    <source>
        <strain evidence="5 6">ZFG47</strain>
    </source>
</reference>
<evidence type="ECO:0000256" key="1">
    <source>
        <dbReference type="ARBA" id="ARBA00023015"/>
    </source>
</evidence>
<proteinExistence type="predicted"/>
<dbReference type="Pfam" id="PF01638">
    <property type="entry name" value="HxlR"/>
    <property type="match status" value="1"/>
</dbReference>
<dbReference type="Gene3D" id="1.10.10.10">
    <property type="entry name" value="Winged helix-like DNA-binding domain superfamily/Winged helix DNA-binding domain"/>
    <property type="match status" value="1"/>
</dbReference>
<keyword evidence="2" id="KW-0238">DNA-binding</keyword>
<dbReference type="InterPro" id="IPR036388">
    <property type="entry name" value="WH-like_DNA-bd_sf"/>
</dbReference>
<feature type="domain" description="HTH hxlR-type" evidence="4">
    <location>
        <begin position="20"/>
        <end position="119"/>
    </location>
</feature>
<dbReference type="InterPro" id="IPR036390">
    <property type="entry name" value="WH_DNA-bd_sf"/>
</dbReference>
<protein>
    <submittedName>
        <fullName evidence="5">Transcriptional regulator</fullName>
    </submittedName>
</protein>
<evidence type="ECO:0000256" key="3">
    <source>
        <dbReference type="ARBA" id="ARBA00023163"/>
    </source>
</evidence>
<evidence type="ECO:0000313" key="5">
    <source>
        <dbReference type="EMBL" id="AWW42193.1"/>
    </source>
</evidence>
<dbReference type="SUPFAM" id="SSF46785">
    <property type="entry name" value="Winged helix' DNA-binding domain"/>
    <property type="match status" value="1"/>
</dbReference>
<keyword evidence="6" id="KW-1185">Reference proteome</keyword>
<sequence length="119" mass="13102">MEQNAQFQRREPGAVRDDTCPSFQGVLELVGSRWTGSILLAASLGARRFGEYRSAIEGISDRLLAQRLKELEAQGLIDRAVMPSMPVQIRYGLTSDGQALIAALEPLAQWGAQRSSRQD</sequence>
<dbReference type="InterPro" id="IPR002577">
    <property type="entry name" value="HTH_HxlR"/>
</dbReference>